<organism evidence="1 2">
    <name type="scientific">Dryococelus australis</name>
    <dbReference type="NCBI Taxonomy" id="614101"/>
    <lineage>
        <taxon>Eukaryota</taxon>
        <taxon>Metazoa</taxon>
        <taxon>Ecdysozoa</taxon>
        <taxon>Arthropoda</taxon>
        <taxon>Hexapoda</taxon>
        <taxon>Insecta</taxon>
        <taxon>Pterygota</taxon>
        <taxon>Neoptera</taxon>
        <taxon>Polyneoptera</taxon>
        <taxon>Phasmatodea</taxon>
        <taxon>Verophasmatodea</taxon>
        <taxon>Anareolatae</taxon>
        <taxon>Phasmatidae</taxon>
        <taxon>Eurycanthinae</taxon>
        <taxon>Dryococelus</taxon>
    </lineage>
</organism>
<gene>
    <name evidence="1" type="ORF">PR048_019302</name>
</gene>
<dbReference type="EMBL" id="JARBHB010000007">
    <property type="protein sequence ID" value="KAJ8878717.1"/>
    <property type="molecule type" value="Genomic_DNA"/>
</dbReference>
<proteinExistence type="predicted"/>
<evidence type="ECO:0008006" key="3">
    <source>
        <dbReference type="Google" id="ProtNLM"/>
    </source>
</evidence>
<evidence type="ECO:0000313" key="2">
    <source>
        <dbReference type="Proteomes" id="UP001159363"/>
    </source>
</evidence>
<protein>
    <recommendedName>
        <fullName evidence="3">DDE-1 domain-containing protein</fullName>
    </recommendedName>
</protein>
<comment type="caution">
    <text evidence="1">The sequence shown here is derived from an EMBL/GenBank/DDBJ whole genome shotgun (WGS) entry which is preliminary data.</text>
</comment>
<name>A0ABQ9H360_9NEOP</name>
<keyword evidence="2" id="KW-1185">Reference proteome</keyword>
<evidence type="ECO:0000313" key="1">
    <source>
        <dbReference type="EMBL" id="KAJ8878717.1"/>
    </source>
</evidence>
<accession>A0ABQ9H360</accession>
<reference evidence="1 2" key="1">
    <citation type="submission" date="2023-02" db="EMBL/GenBank/DDBJ databases">
        <title>LHISI_Scaffold_Assembly.</title>
        <authorList>
            <person name="Stuart O.P."/>
            <person name="Cleave R."/>
            <person name="Magrath M.J.L."/>
            <person name="Mikheyev A.S."/>
        </authorList>
    </citation>
    <scope>NUCLEOTIDE SEQUENCE [LARGE SCALE GENOMIC DNA]</scope>
    <source>
        <strain evidence="1">Daus_M_001</strain>
        <tissue evidence="1">Leg muscle</tissue>
    </source>
</reference>
<dbReference type="Proteomes" id="UP001159363">
    <property type="component" value="Chromosome 6"/>
</dbReference>
<sequence length="256" mass="28950">MPNKSEPGSPLYIYSHSSHKLKPLDTSFMHPLKTYFNEEIRTWLYNHRNTVHPITHYQLSQHFVKAYARAATLETAINGFRKSGIFSFNKGVFQDHDFIDDVQTAHNTLMSTDEVLPCTSQNTNNLAPPCTIRHTASYINGTITDPRFEDLNPLPTVRKYFPSNGGKKRSSAQVLTSAPNKDELLQAKRNKAVAAFHSVKRSLESSQPKHRPNVGKQQGQCRLLIIVIKLTTVQALQANVKTKMMRNSRDVDSYGP</sequence>